<evidence type="ECO:0000313" key="2">
    <source>
        <dbReference type="EMBL" id="RVW84077.1"/>
    </source>
</evidence>
<evidence type="ECO:0000256" key="1">
    <source>
        <dbReference type="SAM" id="MobiDB-lite"/>
    </source>
</evidence>
<reference evidence="2 3" key="1">
    <citation type="journal article" date="2018" name="PLoS Genet.">
        <title>Population sequencing reveals clonal diversity and ancestral inbreeding in the grapevine cultivar Chardonnay.</title>
        <authorList>
            <person name="Roach M.J."/>
            <person name="Johnson D.L."/>
            <person name="Bohlmann J."/>
            <person name="van Vuuren H.J."/>
            <person name="Jones S.J."/>
            <person name="Pretorius I.S."/>
            <person name="Schmidt S.A."/>
            <person name="Borneman A.R."/>
        </authorList>
    </citation>
    <scope>NUCLEOTIDE SEQUENCE [LARGE SCALE GENOMIC DNA]</scope>
    <source>
        <strain evidence="3">cv. Chardonnay</strain>
        <tissue evidence="2">Leaf</tissue>
    </source>
</reference>
<proteinExistence type="predicted"/>
<feature type="region of interest" description="Disordered" evidence="1">
    <location>
        <begin position="15"/>
        <end position="42"/>
    </location>
</feature>
<dbReference type="Proteomes" id="UP000288805">
    <property type="component" value="Unassembled WGS sequence"/>
</dbReference>
<organism evidence="2 3">
    <name type="scientific">Vitis vinifera</name>
    <name type="common">Grape</name>
    <dbReference type="NCBI Taxonomy" id="29760"/>
    <lineage>
        <taxon>Eukaryota</taxon>
        <taxon>Viridiplantae</taxon>
        <taxon>Streptophyta</taxon>
        <taxon>Embryophyta</taxon>
        <taxon>Tracheophyta</taxon>
        <taxon>Spermatophyta</taxon>
        <taxon>Magnoliopsida</taxon>
        <taxon>eudicotyledons</taxon>
        <taxon>Gunneridae</taxon>
        <taxon>Pentapetalae</taxon>
        <taxon>rosids</taxon>
        <taxon>Vitales</taxon>
        <taxon>Vitaceae</taxon>
        <taxon>Viteae</taxon>
        <taxon>Vitis</taxon>
    </lineage>
</organism>
<gene>
    <name evidence="2" type="ORF">CK203_040546</name>
</gene>
<dbReference type="EMBL" id="QGNW01000220">
    <property type="protein sequence ID" value="RVW84077.1"/>
    <property type="molecule type" value="Genomic_DNA"/>
</dbReference>
<accession>A0A438HHZ7</accession>
<sequence>MAILRSNLAHCSKMPAKKDIASSSADGQGRKGGRVGVSSGCPSSGKLIELLNEREFCERLFISNGVFV</sequence>
<evidence type="ECO:0000313" key="3">
    <source>
        <dbReference type="Proteomes" id="UP000288805"/>
    </source>
</evidence>
<dbReference type="AlphaFoldDB" id="A0A438HHZ7"/>
<name>A0A438HHZ7_VITVI</name>
<protein>
    <submittedName>
        <fullName evidence="2">Uncharacterized protein</fullName>
    </submittedName>
</protein>
<comment type="caution">
    <text evidence="2">The sequence shown here is derived from an EMBL/GenBank/DDBJ whole genome shotgun (WGS) entry which is preliminary data.</text>
</comment>